<protein>
    <submittedName>
        <fullName evidence="2">Uncharacterized protein</fullName>
    </submittedName>
</protein>
<feature type="region of interest" description="Disordered" evidence="1">
    <location>
        <begin position="55"/>
        <end position="77"/>
    </location>
</feature>
<feature type="compositionally biased region" description="Polar residues" evidence="1">
    <location>
        <begin position="112"/>
        <end position="125"/>
    </location>
</feature>
<evidence type="ECO:0000313" key="3">
    <source>
        <dbReference type="Proteomes" id="UP000653674"/>
    </source>
</evidence>
<reference evidence="2" key="1">
    <citation type="submission" date="2021-01" db="EMBL/GenBank/DDBJ databases">
        <title>Whole genome shotgun sequence of Planosporangium flavigriseum NBRC 105377.</title>
        <authorList>
            <person name="Komaki H."/>
            <person name="Tamura T."/>
        </authorList>
    </citation>
    <scope>NUCLEOTIDE SEQUENCE</scope>
    <source>
        <strain evidence="2">NBRC 105377</strain>
    </source>
</reference>
<evidence type="ECO:0000256" key="1">
    <source>
        <dbReference type="SAM" id="MobiDB-lite"/>
    </source>
</evidence>
<gene>
    <name evidence="2" type="ORF">Pfl04_43380</name>
</gene>
<feature type="compositionally biased region" description="Basic and acidic residues" evidence="1">
    <location>
        <begin position="55"/>
        <end position="71"/>
    </location>
</feature>
<dbReference type="EMBL" id="BONU01000040">
    <property type="protein sequence ID" value="GIG75934.1"/>
    <property type="molecule type" value="Genomic_DNA"/>
</dbReference>
<comment type="caution">
    <text evidence="2">The sequence shown here is derived from an EMBL/GenBank/DDBJ whole genome shotgun (WGS) entry which is preliminary data.</text>
</comment>
<proteinExistence type="predicted"/>
<dbReference type="Proteomes" id="UP000653674">
    <property type="component" value="Unassembled WGS sequence"/>
</dbReference>
<dbReference type="AlphaFoldDB" id="A0A8J3PP17"/>
<name>A0A8J3PP17_9ACTN</name>
<feature type="region of interest" description="Disordered" evidence="1">
    <location>
        <begin position="102"/>
        <end position="142"/>
    </location>
</feature>
<organism evidence="2 3">
    <name type="scientific">Planosporangium flavigriseum</name>
    <dbReference type="NCBI Taxonomy" id="373681"/>
    <lineage>
        <taxon>Bacteria</taxon>
        <taxon>Bacillati</taxon>
        <taxon>Actinomycetota</taxon>
        <taxon>Actinomycetes</taxon>
        <taxon>Micromonosporales</taxon>
        <taxon>Micromonosporaceae</taxon>
        <taxon>Planosporangium</taxon>
    </lineage>
</organism>
<evidence type="ECO:0000313" key="2">
    <source>
        <dbReference type="EMBL" id="GIG75934.1"/>
    </source>
</evidence>
<keyword evidence="3" id="KW-1185">Reference proteome</keyword>
<accession>A0A8J3PP17</accession>
<sequence length="142" mass="14291">MAYVVLAEAASTTMACRLPAGTLVINHFGPSLTGAGEGAAGAPVVLGAVAVAGRAGDRDGVGDGEGDRDADGDADGDVELAAAVGDGVFEEATSAAGAASLFRCPPDEHAPTDNNPTNQNTVNARRTTEKPNQLRPFIKRCN</sequence>